<keyword evidence="2" id="KW-1185">Reference proteome</keyword>
<evidence type="ECO:0000313" key="2">
    <source>
        <dbReference type="Proteomes" id="UP000588068"/>
    </source>
</evidence>
<dbReference type="EMBL" id="JACHHZ010000001">
    <property type="protein sequence ID" value="MBB6091708.1"/>
    <property type="molecule type" value="Genomic_DNA"/>
</dbReference>
<protein>
    <submittedName>
        <fullName evidence="1">Uncharacterized protein</fullName>
    </submittedName>
</protein>
<name>A0A841HHF3_9GAMM</name>
<sequence>MVAATALSLLCTTARSDTLLDPILAPPQRPIAPASLLVSPAASSTATTRASSDREFELEGYAEPVAVVTIPVLQLNPPGLNEFGVRLEQPSVGMFRLEVNGASVDLTVQSSVWDPKSQTRTFTATDSSGTDAQAWLTVTSDGLAVGTLEIQGDMYRILPQDADHQVVYRVGGMDQPSSGSSLTIARSHVSNRVRNLEKRHSQLLQIAQVAPESILTSENGGTIVVRGGKLGKLQAIQETEVERVLANLAPLAGIEGQADIRLAAVRQYPGGSRIEFEQVLNGIPFEHRGFLRLNADNSIAEVSARLIRNQFVRVGRRISQQEALSSALAAIDRQRPVEHKDSSGEYELLNDPELSYQRIDSTPSFSPRYRFDIRTADFNWRVHVDALTGESEAFDPRQFDDPFGYRICRDNSSTENPQTCTSPGADIIWERPHGSFVRCRYRDPRNPNTLCHLDDAAEANRAMSDAFRILGEIHDSNPSYCCDRLGGQDRVVDILPRSSGAPQDNANAYYDPTTQTIMSQPTSGALRNLDIVWHELGHHVFYMYNAEVSNQYSRGTFPAAVVEGFADTFSVALQLATQFPSWVGDPHVVGDGPYPTDNPRFLNDTRITFQRFADPNLSDHKRGEAIGSLFYRIKVASGMSNRRFLEFVLQSTERLTDFDGNGLDLMDVQNALLLAANGESALIGHVIAKFNEMNTFYSGPSPLPPAAPIPNGAPQTSPGLSRGPFTCSHTPDGSPSTRWPLSWTAVPGATSYMVYMKGTHSAYHTTVAAHVPGTSVVAGIWGRNALGAYHSAFITVSACNANGCGRPSNPIVIEMRPECDM</sequence>
<dbReference type="AlphaFoldDB" id="A0A841HHF3"/>
<dbReference type="RefSeq" id="WP_184329490.1">
    <property type="nucleotide sequence ID" value="NZ_JACHHZ010000001.1"/>
</dbReference>
<accession>A0A841HHF3</accession>
<proteinExistence type="predicted"/>
<dbReference type="Gene3D" id="2.60.40.10">
    <property type="entry name" value="Immunoglobulins"/>
    <property type="match status" value="1"/>
</dbReference>
<organism evidence="1 2">
    <name type="scientific">Povalibacter uvarum</name>
    <dbReference type="NCBI Taxonomy" id="732238"/>
    <lineage>
        <taxon>Bacteria</taxon>
        <taxon>Pseudomonadati</taxon>
        <taxon>Pseudomonadota</taxon>
        <taxon>Gammaproteobacteria</taxon>
        <taxon>Steroidobacterales</taxon>
        <taxon>Steroidobacteraceae</taxon>
        <taxon>Povalibacter</taxon>
    </lineage>
</organism>
<reference evidence="1 2" key="1">
    <citation type="submission" date="2020-08" db="EMBL/GenBank/DDBJ databases">
        <title>Genomic Encyclopedia of Type Strains, Phase IV (KMG-IV): sequencing the most valuable type-strain genomes for metagenomic binning, comparative biology and taxonomic classification.</title>
        <authorList>
            <person name="Goeker M."/>
        </authorList>
    </citation>
    <scope>NUCLEOTIDE SEQUENCE [LARGE SCALE GENOMIC DNA]</scope>
    <source>
        <strain evidence="1 2">DSM 26723</strain>
    </source>
</reference>
<dbReference type="InterPro" id="IPR036116">
    <property type="entry name" value="FN3_sf"/>
</dbReference>
<dbReference type="SUPFAM" id="SSF55486">
    <property type="entry name" value="Metalloproteases ('zincins'), catalytic domain"/>
    <property type="match status" value="1"/>
</dbReference>
<dbReference type="SUPFAM" id="SSF49265">
    <property type="entry name" value="Fibronectin type III"/>
    <property type="match status" value="1"/>
</dbReference>
<comment type="caution">
    <text evidence="1">The sequence shown here is derived from an EMBL/GenBank/DDBJ whole genome shotgun (WGS) entry which is preliminary data.</text>
</comment>
<gene>
    <name evidence="1" type="ORF">HNQ60_000554</name>
</gene>
<dbReference type="InterPro" id="IPR013783">
    <property type="entry name" value="Ig-like_fold"/>
</dbReference>
<evidence type="ECO:0000313" key="1">
    <source>
        <dbReference type="EMBL" id="MBB6091708.1"/>
    </source>
</evidence>
<dbReference type="Proteomes" id="UP000588068">
    <property type="component" value="Unassembled WGS sequence"/>
</dbReference>